<dbReference type="EMBL" id="LR134492">
    <property type="protein sequence ID" value="VEI69293.1"/>
    <property type="molecule type" value="Genomic_DNA"/>
</dbReference>
<dbReference type="AlphaFoldDB" id="A0A448SNK6"/>
<keyword evidence="1" id="KW-0472">Membrane</keyword>
<evidence type="ECO:0000313" key="3">
    <source>
        <dbReference type="Proteomes" id="UP000270487"/>
    </source>
</evidence>
<sequence length="69" mass="7773">MEKITSFFAYAVAVMLAWVGKYSAQDIALIVGAAVGVGTFVINWYYRRKSYLLLKRAGVQKEVIDVLNR</sequence>
<name>A0A448SNK6_SERFO</name>
<evidence type="ECO:0000313" key="2">
    <source>
        <dbReference type="EMBL" id="VEI69293.1"/>
    </source>
</evidence>
<evidence type="ECO:0000256" key="1">
    <source>
        <dbReference type="SAM" id="Phobius"/>
    </source>
</evidence>
<keyword evidence="1" id="KW-0812">Transmembrane</keyword>
<evidence type="ECO:0008006" key="4">
    <source>
        <dbReference type="Google" id="ProtNLM"/>
    </source>
</evidence>
<proteinExistence type="predicted"/>
<accession>A0A448SNK6</accession>
<dbReference type="Proteomes" id="UP000270487">
    <property type="component" value="Chromosome"/>
</dbReference>
<keyword evidence="1" id="KW-1133">Transmembrane helix</keyword>
<feature type="transmembrane region" description="Helical" evidence="1">
    <location>
        <begin position="27"/>
        <end position="46"/>
    </location>
</feature>
<gene>
    <name evidence="2" type="ORF">NCTC13193_02612</name>
</gene>
<organism evidence="2 3">
    <name type="scientific">Serratia fonticola</name>
    <dbReference type="NCBI Taxonomy" id="47917"/>
    <lineage>
        <taxon>Bacteria</taxon>
        <taxon>Pseudomonadati</taxon>
        <taxon>Pseudomonadota</taxon>
        <taxon>Gammaproteobacteria</taxon>
        <taxon>Enterobacterales</taxon>
        <taxon>Yersiniaceae</taxon>
        <taxon>Serratia</taxon>
    </lineage>
</organism>
<protein>
    <recommendedName>
        <fullName evidence="4">HP1 family holin</fullName>
    </recommendedName>
</protein>
<dbReference type="InterPro" id="IPR032118">
    <property type="entry name" value="Phage_holin_HP1"/>
</dbReference>
<reference evidence="2 3" key="1">
    <citation type="submission" date="2018-12" db="EMBL/GenBank/DDBJ databases">
        <authorList>
            <consortium name="Pathogen Informatics"/>
        </authorList>
    </citation>
    <scope>NUCLEOTIDE SEQUENCE [LARGE SCALE GENOMIC DNA]</scope>
    <source>
        <strain evidence="2 3">NCTC13193</strain>
    </source>
</reference>
<dbReference type="Pfam" id="PF16080">
    <property type="entry name" value="Phage_holin_2_3"/>
    <property type="match status" value="1"/>
</dbReference>